<dbReference type="InterPro" id="IPR038969">
    <property type="entry name" value="FEN"/>
</dbReference>
<dbReference type="PANTHER" id="PTHR42646:SF2">
    <property type="entry name" value="5'-3' EXONUCLEASE FAMILY PROTEIN"/>
    <property type="match status" value="1"/>
</dbReference>
<keyword evidence="1" id="KW-0540">Nuclease</keyword>
<dbReference type="Gene3D" id="3.40.50.1010">
    <property type="entry name" value="5'-nuclease"/>
    <property type="match status" value="1"/>
</dbReference>
<keyword evidence="3" id="KW-0238">DNA-binding</keyword>
<dbReference type="InterPro" id="IPR002421">
    <property type="entry name" value="5-3_exonuclease"/>
</dbReference>
<dbReference type="Proteomes" id="UP000477311">
    <property type="component" value="Unassembled WGS sequence"/>
</dbReference>
<dbReference type="EMBL" id="JAAKYA010000079">
    <property type="protein sequence ID" value="NGO40038.1"/>
    <property type="molecule type" value="Genomic_DNA"/>
</dbReference>
<evidence type="ECO:0000256" key="4">
    <source>
        <dbReference type="SAM" id="MobiDB-lite"/>
    </source>
</evidence>
<evidence type="ECO:0000256" key="1">
    <source>
        <dbReference type="ARBA" id="ARBA00022722"/>
    </source>
</evidence>
<evidence type="ECO:0000313" key="6">
    <source>
        <dbReference type="EMBL" id="NGO40038.1"/>
    </source>
</evidence>
<dbReference type="SUPFAM" id="SSF47807">
    <property type="entry name" value="5' to 3' exonuclease, C-terminal subdomain"/>
    <property type="match status" value="1"/>
</dbReference>
<organism evidence="6 7">
    <name type="scientific">Limisphaera ngatamarikiensis</name>
    <dbReference type="NCBI Taxonomy" id="1324935"/>
    <lineage>
        <taxon>Bacteria</taxon>
        <taxon>Pseudomonadati</taxon>
        <taxon>Verrucomicrobiota</taxon>
        <taxon>Verrucomicrobiia</taxon>
        <taxon>Limisphaerales</taxon>
        <taxon>Limisphaeraceae</taxon>
        <taxon>Limisphaera</taxon>
    </lineage>
</organism>
<name>A0A6M1RIZ3_9BACT</name>
<evidence type="ECO:0000259" key="5">
    <source>
        <dbReference type="SMART" id="SM00475"/>
    </source>
</evidence>
<dbReference type="RefSeq" id="WP_165108355.1">
    <property type="nucleotide sequence ID" value="NZ_JAAKYA010000079.1"/>
</dbReference>
<keyword evidence="2" id="KW-0378">Hydrolase</keyword>
<dbReference type="CDD" id="cd09898">
    <property type="entry name" value="H3TH_53EXO"/>
    <property type="match status" value="1"/>
</dbReference>
<dbReference type="InterPro" id="IPR020046">
    <property type="entry name" value="5-3_exonucl_a-hlix_arch_N"/>
</dbReference>
<accession>A0A6M1RIZ3</accession>
<feature type="domain" description="5'-3' exonuclease" evidence="5">
    <location>
        <begin position="10"/>
        <end position="269"/>
    </location>
</feature>
<dbReference type="GO" id="GO:0033567">
    <property type="term" value="P:DNA replication, Okazaki fragment processing"/>
    <property type="evidence" value="ECO:0007669"/>
    <property type="project" value="InterPro"/>
</dbReference>
<protein>
    <recommendedName>
        <fullName evidence="5">5'-3' exonuclease domain-containing protein</fullName>
    </recommendedName>
</protein>
<evidence type="ECO:0000256" key="3">
    <source>
        <dbReference type="ARBA" id="ARBA00023125"/>
    </source>
</evidence>
<dbReference type="PANTHER" id="PTHR42646">
    <property type="entry name" value="FLAP ENDONUCLEASE XNI"/>
    <property type="match status" value="1"/>
</dbReference>
<feature type="compositionally biased region" description="Basic and acidic residues" evidence="4">
    <location>
        <begin position="319"/>
        <end position="333"/>
    </location>
</feature>
<dbReference type="InterPro" id="IPR020045">
    <property type="entry name" value="DNA_polI_H3TH"/>
</dbReference>
<dbReference type="FunFam" id="1.10.150.20:FF:000003">
    <property type="entry name" value="DNA polymerase I"/>
    <property type="match status" value="1"/>
</dbReference>
<dbReference type="SMART" id="SM00475">
    <property type="entry name" value="53EXOc"/>
    <property type="match status" value="1"/>
</dbReference>
<dbReference type="Gene3D" id="1.10.150.20">
    <property type="entry name" value="5' to 3' exonuclease, C-terminal subdomain"/>
    <property type="match status" value="1"/>
</dbReference>
<keyword evidence="7" id="KW-1185">Reference proteome</keyword>
<dbReference type="GO" id="GO:0008409">
    <property type="term" value="F:5'-3' exonuclease activity"/>
    <property type="evidence" value="ECO:0007669"/>
    <property type="project" value="InterPro"/>
</dbReference>
<dbReference type="InterPro" id="IPR029060">
    <property type="entry name" value="PIN-like_dom_sf"/>
</dbReference>
<dbReference type="Pfam" id="PF01367">
    <property type="entry name" value="5_3_exonuc"/>
    <property type="match status" value="1"/>
</dbReference>
<dbReference type="GO" id="GO:0017108">
    <property type="term" value="F:5'-flap endonuclease activity"/>
    <property type="evidence" value="ECO:0007669"/>
    <property type="project" value="InterPro"/>
</dbReference>
<dbReference type="CDD" id="cd09859">
    <property type="entry name" value="PIN_53EXO"/>
    <property type="match status" value="1"/>
</dbReference>
<evidence type="ECO:0000313" key="7">
    <source>
        <dbReference type="Proteomes" id="UP000477311"/>
    </source>
</evidence>
<sequence length="333" mass="37178">MTDWRTNHAAQPRLLLVDGHAYAYRSWHAIRDLHAPDGRPTNAIYGFIQSFEKLCQKLQPTHAAVLWDGGLAAERLDALPEYKAQRPEMPEGLRAQLDPIVEWLRARGIATGCRPGVEADDWIASLARRARSQGWQVVIASSDKDFMQLVEPGLGLVQPHDSTGRVWTDEDVRQKTGVEPRQIVDWLSLVGDASDNIPGVPGVGPKTAAQLLNRFGSVETLLQRLPEVRPERIRKALEESAELIRRNQELIRLRTDLDPGFDPDQLVLGKPDFEALKALYRQWGFRTLLSRLEAAELRSGTTDQPDLFAGATTSAGHGLPEHGERLDKAVHHC</sequence>
<evidence type="ECO:0000256" key="2">
    <source>
        <dbReference type="ARBA" id="ARBA00022801"/>
    </source>
</evidence>
<dbReference type="SUPFAM" id="SSF88723">
    <property type="entry name" value="PIN domain-like"/>
    <property type="match status" value="1"/>
</dbReference>
<dbReference type="InterPro" id="IPR008918">
    <property type="entry name" value="HhH2"/>
</dbReference>
<dbReference type="Pfam" id="PF02739">
    <property type="entry name" value="5_3_exonuc_N"/>
    <property type="match status" value="1"/>
</dbReference>
<dbReference type="AlphaFoldDB" id="A0A6M1RIZ3"/>
<gene>
    <name evidence="6" type="ORF">G4L39_11640</name>
</gene>
<reference evidence="6 7" key="1">
    <citation type="submission" date="2020-02" db="EMBL/GenBank/DDBJ databases">
        <title>Draft genome sequence of Limisphaera ngatamarikiensis NGM72.4T, a thermophilic Verrucomicrobia grouped in subdivision 3.</title>
        <authorList>
            <person name="Carere C.R."/>
            <person name="Steen J."/>
            <person name="Hugenholtz P."/>
            <person name="Stott M.B."/>
        </authorList>
    </citation>
    <scope>NUCLEOTIDE SEQUENCE [LARGE SCALE GENOMIC DNA]</scope>
    <source>
        <strain evidence="6 7">NGM72.4</strain>
    </source>
</reference>
<proteinExistence type="predicted"/>
<dbReference type="GO" id="GO:0003677">
    <property type="term" value="F:DNA binding"/>
    <property type="evidence" value="ECO:0007669"/>
    <property type="project" value="UniProtKB-KW"/>
</dbReference>
<dbReference type="InterPro" id="IPR036279">
    <property type="entry name" value="5-3_exonuclease_C_sf"/>
</dbReference>
<comment type="caution">
    <text evidence="6">The sequence shown here is derived from an EMBL/GenBank/DDBJ whole genome shotgun (WGS) entry which is preliminary data.</text>
</comment>
<feature type="region of interest" description="Disordered" evidence="4">
    <location>
        <begin position="300"/>
        <end position="333"/>
    </location>
</feature>
<dbReference type="SMART" id="SM00279">
    <property type="entry name" value="HhH2"/>
    <property type="match status" value="1"/>
</dbReference>